<dbReference type="RefSeq" id="XP_026668946.1">
    <property type="nucleotide sequence ID" value="XM_026813145.1"/>
</dbReference>
<feature type="compositionally biased region" description="Basic and acidic residues" evidence="11">
    <location>
        <begin position="514"/>
        <end position="526"/>
    </location>
</feature>
<evidence type="ECO:0000256" key="11">
    <source>
        <dbReference type="SAM" id="MobiDB-lite"/>
    </source>
</evidence>
<dbReference type="InterPro" id="IPR006164">
    <property type="entry name" value="DNA_bd_Ku70/Ku80"/>
</dbReference>
<evidence type="ECO:0000256" key="1">
    <source>
        <dbReference type="ARBA" id="ARBA00004123"/>
    </source>
</evidence>
<dbReference type="RefSeq" id="XP_026668947.1">
    <property type="nucleotide sequence ID" value="XM_026813146.1"/>
</dbReference>
<dbReference type="GO" id="GO:0016787">
    <property type="term" value="F:hydrolase activity"/>
    <property type="evidence" value="ECO:0007669"/>
    <property type="project" value="UniProtKB-KW"/>
</dbReference>
<reference evidence="14 15" key="1">
    <citation type="submission" date="2025-04" db="UniProtKB">
        <authorList>
            <consortium name="RefSeq"/>
        </authorList>
    </citation>
    <scope>IDENTIFICATION</scope>
    <source>
        <tissue evidence="14 15">Whole body</tissue>
    </source>
</reference>
<dbReference type="GO" id="GO:0006310">
    <property type="term" value="P:DNA recombination"/>
    <property type="evidence" value="ECO:0007669"/>
    <property type="project" value="UniProtKB-KW"/>
</dbReference>
<evidence type="ECO:0000313" key="13">
    <source>
        <dbReference type="Proteomes" id="UP000694925"/>
    </source>
</evidence>
<keyword evidence="9" id="KW-0234">DNA repair</keyword>
<dbReference type="GO" id="GO:0043564">
    <property type="term" value="C:Ku70:Ku80 complex"/>
    <property type="evidence" value="ECO:0007669"/>
    <property type="project" value="TreeGrafter"/>
</dbReference>
<evidence type="ECO:0000256" key="10">
    <source>
        <dbReference type="ARBA" id="ARBA00023242"/>
    </source>
</evidence>
<dbReference type="GO" id="GO:0006303">
    <property type="term" value="P:double-strand break repair via nonhomologous end joining"/>
    <property type="evidence" value="ECO:0007669"/>
    <property type="project" value="InterPro"/>
</dbReference>
<protein>
    <submittedName>
        <fullName evidence="14 15">X-ray repair cross-complementing protein 5-like</fullName>
    </submittedName>
</protein>
<dbReference type="Gene3D" id="1.10.1600.10">
    <property type="match status" value="1"/>
</dbReference>
<keyword evidence="4" id="KW-0378">Hydrolase</keyword>
<dbReference type="InterPro" id="IPR005161">
    <property type="entry name" value="Ku_N"/>
</dbReference>
<dbReference type="GO" id="GO:0003678">
    <property type="term" value="F:DNA helicase activity"/>
    <property type="evidence" value="ECO:0007669"/>
    <property type="project" value="InterPro"/>
</dbReference>
<evidence type="ECO:0000256" key="6">
    <source>
        <dbReference type="ARBA" id="ARBA00022840"/>
    </source>
</evidence>
<dbReference type="Pfam" id="PF03731">
    <property type="entry name" value="Ku_N"/>
    <property type="match status" value="1"/>
</dbReference>
<evidence type="ECO:0000256" key="3">
    <source>
        <dbReference type="ARBA" id="ARBA00022763"/>
    </source>
</evidence>
<evidence type="ECO:0000313" key="15">
    <source>
        <dbReference type="RefSeq" id="XP_026668947.1"/>
    </source>
</evidence>
<keyword evidence="10" id="KW-0539">Nucleus</keyword>
<dbReference type="InterPro" id="IPR005160">
    <property type="entry name" value="Ku_C"/>
</dbReference>
<evidence type="ECO:0000256" key="8">
    <source>
        <dbReference type="ARBA" id="ARBA00023172"/>
    </source>
</evidence>
<dbReference type="GO" id="GO:0005524">
    <property type="term" value="F:ATP binding"/>
    <property type="evidence" value="ECO:0007669"/>
    <property type="project" value="UniProtKB-KW"/>
</dbReference>
<keyword evidence="3" id="KW-0227">DNA damage</keyword>
<dbReference type="SMART" id="SM00559">
    <property type="entry name" value="Ku78"/>
    <property type="match status" value="1"/>
</dbReference>
<dbReference type="Gene3D" id="2.40.290.10">
    <property type="match status" value="1"/>
</dbReference>
<dbReference type="Proteomes" id="UP000694925">
    <property type="component" value="Unplaced"/>
</dbReference>
<evidence type="ECO:0000256" key="5">
    <source>
        <dbReference type="ARBA" id="ARBA00022806"/>
    </source>
</evidence>
<keyword evidence="13" id="KW-1185">Reference proteome</keyword>
<dbReference type="GeneID" id="108624500"/>
<dbReference type="SUPFAM" id="SSF53300">
    <property type="entry name" value="vWA-like"/>
    <property type="match status" value="1"/>
</dbReference>
<dbReference type="GO" id="GO:0000723">
    <property type="term" value="P:telomere maintenance"/>
    <property type="evidence" value="ECO:0007669"/>
    <property type="project" value="TreeGrafter"/>
</dbReference>
<dbReference type="SUPFAM" id="SSF100939">
    <property type="entry name" value="SPOC domain-like"/>
    <property type="match status" value="1"/>
</dbReference>
<proteinExistence type="predicted"/>
<feature type="domain" description="Ku" evidence="12">
    <location>
        <begin position="256"/>
        <end position="399"/>
    </location>
</feature>
<dbReference type="GO" id="GO:0042162">
    <property type="term" value="F:telomeric DNA binding"/>
    <property type="evidence" value="ECO:0007669"/>
    <property type="project" value="TreeGrafter"/>
</dbReference>
<organism evidence="13 15">
    <name type="scientific">Ceratina calcarata</name>
    <dbReference type="NCBI Taxonomy" id="156304"/>
    <lineage>
        <taxon>Eukaryota</taxon>
        <taxon>Metazoa</taxon>
        <taxon>Ecdysozoa</taxon>
        <taxon>Arthropoda</taxon>
        <taxon>Hexapoda</taxon>
        <taxon>Insecta</taxon>
        <taxon>Pterygota</taxon>
        <taxon>Neoptera</taxon>
        <taxon>Endopterygota</taxon>
        <taxon>Hymenoptera</taxon>
        <taxon>Apocrita</taxon>
        <taxon>Aculeata</taxon>
        <taxon>Apoidea</taxon>
        <taxon>Anthophila</taxon>
        <taxon>Apidae</taxon>
        <taxon>Ceratina</taxon>
        <taxon>Zadontomerus</taxon>
    </lineage>
</organism>
<dbReference type="PANTHER" id="PTHR12604">
    <property type="entry name" value="KU AUTOANTIGEN DNA HELICASE"/>
    <property type="match status" value="1"/>
</dbReference>
<name>A0AAJ7WA89_9HYME</name>
<evidence type="ECO:0000256" key="4">
    <source>
        <dbReference type="ARBA" id="ARBA00022801"/>
    </source>
</evidence>
<evidence type="ECO:0000313" key="14">
    <source>
        <dbReference type="RefSeq" id="XP_026668946.1"/>
    </source>
</evidence>
<dbReference type="Pfam" id="PF03730">
    <property type="entry name" value="Ku_C"/>
    <property type="match status" value="1"/>
</dbReference>
<feature type="region of interest" description="Disordered" evidence="11">
    <location>
        <begin position="499"/>
        <end position="526"/>
    </location>
</feature>
<keyword evidence="6" id="KW-0067">ATP-binding</keyword>
<dbReference type="InterPro" id="IPR016194">
    <property type="entry name" value="SPOC-like_C_dom_sf"/>
</dbReference>
<dbReference type="GO" id="GO:0003690">
    <property type="term" value="F:double-stranded DNA binding"/>
    <property type="evidence" value="ECO:0007669"/>
    <property type="project" value="TreeGrafter"/>
</dbReference>
<evidence type="ECO:0000256" key="9">
    <source>
        <dbReference type="ARBA" id="ARBA00023204"/>
    </source>
</evidence>
<evidence type="ECO:0000256" key="2">
    <source>
        <dbReference type="ARBA" id="ARBA00022741"/>
    </source>
</evidence>
<keyword evidence="5" id="KW-0347">Helicase</keyword>
<dbReference type="Gene3D" id="3.40.50.410">
    <property type="entry name" value="von Willebrand factor, type A domain"/>
    <property type="match status" value="1"/>
</dbReference>
<keyword evidence="8" id="KW-0233">DNA recombination</keyword>
<dbReference type="PANTHER" id="PTHR12604:SF4">
    <property type="entry name" value="X-RAY REPAIR CROSS-COMPLEMENTING PROTEIN 5"/>
    <property type="match status" value="1"/>
</dbReference>
<keyword evidence="2" id="KW-0547">Nucleotide-binding</keyword>
<gene>
    <name evidence="14 15" type="primary">LOC108624500</name>
</gene>
<evidence type="ECO:0000259" key="12">
    <source>
        <dbReference type="SMART" id="SM00559"/>
    </source>
</evidence>
<dbReference type="KEGG" id="ccal:108624500"/>
<accession>A0AAJ7WA89</accession>
<dbReference type="Pfam" id="PF02735">
    <property type="entry name" value="Ku"/>
    <property type="match status" value="1"/>
</dbReference>
<dbReference type="InterPro" id="IPR036465">
    <property type="entry name" value="vWFA_dom_sf"/>
</dbReference>
<comment type="subcellular location">
    <subcellularLocation>
        <location evidence="1">Nucleus</location>
    </subcellularLocation>
</comment>
<dbReference type="AlphaFoldDB" id="A0AAJ7WA89"/>
<keyword evidence="7" id="KW-0238">DNA-binding</keyword>
<evidence type="ECO:0000256" key="7">
    <source>
        <dbReference type="ARBA" id="ARBA00023125"/>
    </source>
</evidence>
<sequence>MASKVKKEEVIIILINIGMKKSLLDKAKFITQKMMENMIFTKPHSKIAVILMNSCSTKNELNAEHIEEFIEFQAPTWDCIRKIINLESKDYRCNWVEALEAAIQYAEKYIEEEKKISEKKIILMSDFNEDEDVISQFNAEAIADRLSEQKIELTTLTDESLDKKPAKSLTTSEVLLKEVHMKVNAQCTTFDHAMSIIRYHVTTTKGTPTYFTLELVDVKIPIATYVKIMTGKLPNLQKTVGDKKVSTQVYYFNRTRESFEKDEIVEGFKYGGTFIQIEKKLQMEMTYKSGEKSYRVHSFINRDKIDLDYLYVSGSHVVVPGSKEQTVIEQFYSLVKAMHNTNTVAVARRITTANSVPRMVALFPCMDVPDEPWCLIEIQLAFEEDRRVIEPRGIKSNIKQLSDEQNEAVDNLVDSLTLPDIEDNCEVDGSQHFLPGCVPNPSVQRFFHVLSSRALDPKKPLQAMDDYMNEVMVMLSIKEKAHQSLKKISQVFRLNQEKKSKSTTGKEIGEDTETSSKKEVEIKESVESSIEIPTLKADVMDVDLDELAANI</sequence>